<dbReference type="SUPFAM" id="SSF53448">
    <property type="entry name" value="Nucleotide-diphospho-sugar transferases"/>
    <property type="match status" value="1"/>
</dbReference>
<dbReference type="GO" id="GO:0016020">
    <property type="term" value="C:membrane"/>
    <property type="evidence" value="ECO:0007669"/>
    <property type="project" value="UniProtKB-SubCell"/>
</dbReference>
<feature type="domain" description="Glycosyltransferase 2-like" evidence="9">
    <location>
        <begin position="378"/>
        <end position="573"/>
    </location>
</feature>
<protein>
    <submittedName>
        <fullName evidence="10">Glycosyl transferase</fullName>
    </submittedName>
</protein>
<dbReference type="AlphaFoldDB" id="A0A323UG51"/>
<dbReference type="PANTHER" id="PTHR43867">
    <property type="entry name" value="CELLULOSE SYNTHASE CATALYTIC SUBUNIT A [UDP-FORMING]"/>
    <property type="match status" value="1"/>
</dbReference>
<evidence type="ECO:0000259" key="9">
    <source>
        <dbReference type="Pfam" id="PF13632"/>
    </source>
</evidence>
<dbReference type="Pfam" id="PF13632">
    <property type="entry name" value="Glyco_trans_2_3"/>
    <property type="match status" value="1"/>
</dbReference>
<feature type="transmembrane region" description="Helical" evidence="8">
    <location>
        <begin position="255"/>
        <end position="275"/>
    </location>
</feature>
<dbReference type="Gene3D" id="3.90.550.10">
    <property type="entry name" value="Spore Coat Polysaccharide Biosynthesis Protein SpsA, Chain A"/>
    <property type="match status" value="1"/>
</dbReference>
<proteinExistence type="predicted"/>
<dbReference type="InterPro" id="IPR050321">
    <property type="entry name" value="Glycosyltr_2/OpgH_subfam"/>
</dbReference>
<dbReference type="InterPro" id="IPR029044">
    <property type="entry name" value="Nucleotide-diphossugar_trans"/>
</dbReference>
<dbReference type="GO" id="GO:0016757">
    <property type="term" value="F:glycosyltransferase activity"/>
    <property type="evidence" value="ECO:0007669"/>
    <property type="project" value="UniProtKB-KW"/>
</dbReference>
<sequence length="696" mass="77174">MVVTDRAGLYDTVMERRGDDEAEPSWPERPGFLAFWPIDIGNDNQRPDDRFIAPPLLSGTNEAPELDCLRGVLAPSLLQAAARRSRELEIGADRVLIHQGVIEEQAYLRHLSGSLKIGLEEFDQVGRSDCPLSDAQITAAAATGIVPLRLDDELVWVIAPRRLACRRLCLLLKQFPAIRPRLRLTSSAALEGFLTHHGGSALAEAASADLHHRFPTLSAAPRHAGPLWRQRLERGACVAALLILAIFPARDLTATVLALWFIGFAGLRLFASLWPRRTHSPAERKTDADLPVYTVVAALYREADSVASLVEALEALDYPREKLDLMLVIEPDDLATRAALARLKRRPYLRVLIAPAVAPKTKPKALNYALAFARGSFIAVFDAEDRPDPDQLRTALAAFDTASPETACVQASLCIDNLTHNWLSRTFLAEYAGQFDLFLPGLAALGLPLPLGGTSNHFRTDVLRGLGAWDPHNVTEDADLGFRLARFGHRSITIRSTTYEEAPLAFGNWLRQRSRWMKGWIQTWEVHMRHPLRLWREAGPGGFLALNLVVGGNVLSALVYPLLLALMLMAAAGWAGLLPTWLTPGRPTALHWLTIAAGVTSTGLVGLLGLARRRQWRHAGALALTPVYWLCLSLAAWRALAHYVWCPYRWEKTQHGVARRAQSMVPEPAFQQRRWRQAASFTNTASDRSRRPRAYA</sequence>
<keyword evidence="6 8" id="KW-0472">Membrane</keyword>
<evidence type="ECO:0000256" key="8">
    <source>
        <dbReference type="SAM" id="Phobius"/>
    </source>
</evidence>
<keyword evidence="3 10" id="KW-0808">Transferase</keyword>
<dbReference type="PANTHER" id="PTHR43867:SF2">
    <property type="entry name" value="CELLULOSE SYNTHASE CATALYTIC SUBUNIT A [UDP-FORMING]"/>
    <property type="match status" value="1"/>
</dbReference>
<dbReference type="InterPro" id="IPR001173">
    <property type="entry name" value="Glyco_trans_2-like"/>
</dbReference>
<organism evidence="10 11">
    <name type="scientific">Rhodopseudomonas palustris</name>
    <dbReference type="NCBI Taxonomy" id="1076"/>
    <lineage>
        <taxon>Bacteria</taxon>
        <taxon>Pseudomonadati</taxon>
        <taxon>Pseudomonadota</taxon>
        <taxon>Alphaproteobacteria</taxon>
        <taxon>Hyphomicrobiales</taxon>
        <taxon>Nitrobacteraceae</taxon>
        <taxon>Rhodopseudomonas</taxon>
    </lineage>
</organism>
<keyword evidence="4 8" id="KW-0812">Transmembrane</keyword>
<comment type="caution">
    <text evidence="10">The sequence shown here is derived from an EMBL/GenBank/DDBJ whole genome shotgun (WGS) entry which is preliminary data.</text>
</comment>
<dbReference type="SUPFAM" id="SSF160246">
    <property type="entry name" value="EspE N-terminal domain-like"/>
    <property type="match status" value="1"/>
</dbReference>
<dbReference type="EMBL" id="QKQS01000023">
    <property type="protein sequence ID" value="PZA10510.1"/>
    <property type="molecule type" value="Genomic_DNA"/>
</dbReference>
<dbReference type="Proteomes" id="UP000248134">
    <property type="component" value="Unassembled WGS sequence"/>
</dbReference>
<evidence type="ECO:0000256" key="6">
    <source>
        <dbReference type="ARBA" id="ARBA00023136"/>
    </source>
</evidence>
<gene>
    <name evidence="10" type="ORF">DNX69_14185</name>
</gene>
<dbReference type="RefSeq" id="WP_110786610.1">
    <property type="nucleotide sequence ID" value="NZ_QKQS01000023.1"/>
</dbReference>
<evidence type="ECO:0000256" key="2">
    <source>
        <dbReference type="ARBA" id="ARBA00022676"/>
    </source>
</evidence>
<keyword evidence="2" id="KW-0328">Glycosyltransferase</keyword>
<evidence type="ECO:0000256" key="4">
    <source>
        <dbReference type="ARBA" id="ARBA00022692"/>
    </source>
</evidence>
<dbReference type="InterPro" id="IPR037257">
    <property type="entry name" value="T2SS_E_N_sf"/>
</dbReference>
<evidence type="ECO:0000256" key="1">
    <source>
        <dbReference type="ARBA" id="ARBA00004141"/>
    </source>
</evidence>
<name>A0A323UG51_RHOPL</name>
<reference evidence="10 11" key="1">
    <citation type="submission" date="2018-06" db="EMBL/GenBank/DDBJ databases">
        <title>Draft Whole-Genome Sequence of the purple photosynthetic bacterium Rhodospeudomonas palustris XCP.</title>
        <authorList>
            <person name="Rayyan A."/>
            <person name="Meyer T.E."/>
            <person name="Kyndt J.A."/>
        </authorList>
    </citation>
    <scope>NUCLEOTIDE SEQUENCE [LARGE SCALE GENOMIC DNA]</scope>
    <source>
        <strain evidence="10 11">XCP</strain>
    </source>
</reference>
<feature type="transmembrane region" description="Helical" evidence="8">
    <location>
        <begin position="622"/>
        <end position="645"/>
    </location>
</feature>
<evidence type="ECO:0000256" key="5">
    <source>
        <dbReference type="ARBA" id="ARBA00022989"/>
    </source>
</evidence>
<evidence type="ECO:0000256" key="7">
    <source>
        <dbReference type="SAM" id="MobiDB-lite"/>
    </source>
</evidence>
<feature type="transmembrane region" description="Helical" evidence="8">
    <location>
        <begin position="589"/>
        <end position="610"/>
    </location>
</feature>
<feature type="region of interest" description="Disordered" evidence="7">
    <location>
        <begin position="668"/>
        <end position="696"/>
    </location>
</feature>
<accession>A0A323UG51</accession>
<evidence type="ECO:0000256" key="3">
    <source>
        <dbReference type="ARBA" id="ARBA00022679"/>
    </source>
</evidence>
<comment type="subcellular location">
    <subcellularLocation>
        <location evidence="1">Membrane</location>
        <topology evidence="1">Multi-pass membrane protein</topology>
    </subcellularLocation>
</comment>
<evidence type="ECO:0000313" key="10">
    <source>
        <dbReference type="EMBL" id="PZA10510.1"/>
    </source>
</evidence>
<feature type="transmembrane region" description="Helical" evidence="8">
    <location>
        <begin position="543"/>
        <end position="569"/>
    </location>
</feature>
<keyword evidence="5 8" id="KW-1133">Transmembrane helix</keyword>
<dbReference type="OrthoDB" id="7431422at2"/>
<evidence type="ECO:0000313" key="11">
    <source>
        <dbReference type="Proteomes" id="UP000248134"/>
    </source>
</evidence>